<feature type="transmembrane region" description="Helical" evidence="5">
    <location>
        <begin position="135"/>
        <end position="163"/>
    </location>
</feature>
<organism evidence="6 7">
    <name type="scientific">Penicillium angulare</name>
    <dbReference type="NCBI Taxonomy" id="116970"/>
    <lineage>
        <taxon>Eukaryota</taxon>
        <taxon>Fungi</taxon>
        <taxon>Dikarya</taxon>
        <taxon>Ascomycota</taxon>
        <taxon>Pezizomycotina</taxon>
        <taxon>Eurotiomycetes</taxon>
        <taxon>Eurotiomycetidae</taxon>
        <taxon>Eurotiales</taxon>
        <taxon>Aspergillaceae</taxon>
        <taxon>Penicillium</taxon>
    </lineage>
</organism>
<dbReference type="InterPro" id="IPR050475">
    <property type="entry name" value="Prenyltransferase_related"/>
</dbReference>
<comment type="subcellular location">
    <subcellularLocation>
        <location evidence="1">Membrane</location>
        <topology evidence="1">Multi-pass membrane protein</topology>
    </subcellularLocation>
</comment>
<feature type="transmembrane region" description="Helical" evidence="5">
    <location>
        <begin position="254"/>
        <end position="274"/>
    </location>
</feature>
<dbReference type="EMBL" id="JAPQKH010000003">
    <property type="protein sequence ID" value="KAJ5107105.1"/>
    <property type="molecule type" value="Genomic_DNA"/>
</dbReference>
<dbReference type="AlphaFoldDB" id="A0A9W9FW52"/>
<dbReference type="GO" id="GO:0016020">
    <property type="term" value="C:membrane"/>
    <property type="evidence" value="ECO:0007669"/>
    <property type="project" value="UniProtKB-SubCell"/>
</dbReference>
<dbReference type="Proteomes" id="UP001149165">
    <property type="component" value="Unassembled WGS sequence"/>
</dbReference>
<feature type="transmembrane region" description="Helical" evidence="5">
    <location>
        <begin position="175"/>
        <end position="193"/>
    </location>
</feature>
<keyword evidence="2 5" id="KW-0812">Transmembrane</keyword>
<dbReference type="GO" id="GO:0016765">
    <property type="term" value="F:transferase activity, transferring alkyl or aryl (other than methyl) groups"/>
    <property type="evidence" value="ECO:0007669"/>
    <property type="project" value="InterPro"/>
</dbReference>
<dbReference type="CDD" id="cd13965">
    <property type="entry name" value="PT_UbiA_3"/>
    <property type="match status" value="1"/>
</dbReference>
<dbReference type="PANTHER" id="PTHR42723">
    <property type="entry name" value="CHLOROPHYLL SYNTHASE"/>
    <property type="match status" value="1"/>
</dbReference>
<gene>
    <name evidence="6" type="ORF">N7456_003780</name>
</gene>
<keyword evidence="7" id="KW-1185">Reference proteome</keyword>
<dbReference type="PANTHER" id="PTHR42723:SF1">
    <property type="entry name" value="CHLOROPHYLL SYNTHASE, CHLOROPLASTIC"/>
    <property type="match status" value="1"/>
</dbReference>
<protein>
    <recommendedName>
        <fullName evidence="8">UbiA prenyltransferase</fullName>
    </recommendedName>
</protein>
<evidence type="ECO:0000256" key="5">
    <source>
        <dbReference type="SAM" id="Phobius"/>
    </source>
</evidence>
<feature type="transmembrane region" description="Helical" evidence="5">
    <location>
        <begin position="289"/>
        <end position="310"/>
    </location>
</feature>
<evidence type="ECO:0000256" key="4">
    <source>
        <dbReference type="ARBA" id="ARBA00023136"/>
    </source>
</evidence>
<feature type="transmembrane region" description="Helical" evidence="5">
    <location>
        <begin position="317"/>
        <end position="336"/>
    </location>
</feature>
<dbReference type="InterPro" id="IPR000537">
    <property type="entry name" value="UbiA_prenyltransferase"/>
</dbReference>
<keyword evidence="3 5" id="KW-1133">Transmembrane helix</keyword>
<evidence type="ECO:0000256" key="3">
    <source>
        <dbReference type="ARBA" id="ARBA00022989"/>
    </source>
</evidence>
<comment type="caution">
    <text evidence="6">The sequence shown here is derived from an EMBL/GenBank/DDBJ whole genome shotgun (WGS) entry which is preliminary data.</text>
</comment>
<accession>A0A9W9FW52</accession>
<feature type="transmembrane region" description="Helical" evidence="5">
    <location>
        <begin position="50"/>
        <end position="71"/>
    </location>
</feature>
<feature type="transmembrane region" description="Helical" evidence="5">
    <location>
        <begin position="83"/>
        <end position="99"/>
    </location>
</feature>
<name>A0A9W9FW52_9EURO</name>
<reference evidence="6" key="2">
    <citation type="journal article" date="2023" name="IMA Fungus">
        <title>Comparative genomic study of the Penicillium genus elucidates a diverse pangenome and 15 lateral gene transfer events.</title>
        <authorList>
            <person name="Petersen C."/>
            <person name="Sorensen T."/>
            <person name="Nielsen M.R."/>
            <person name="Sondergaard T.E."/>
            <person name="Sorensen J.L."/>
            <person name="Fitzpatrick D.A."/>
            <person name="Frisvad J.C."/>
            <person name="Nielsen K.L."/>
        </authorList>
    </citation>
    <scope>NUCLEOTIDE SEQUENCE</scope>
    <source>
        <strain evidence="6">IBT 30069</strain>
    </source>
</reference>
<evidence type="ECO:0000256" key="2">
    <source>
        <dbReference type="ARBA" id="ARBA00022692"/>
    </source>
</evidence>
<evidence type="ECO:0000313" key="7">
    <source>
        <dbReference type="Proteomes" id="UP001149165"/>
    </source>
</evidence>
<evidence type="ECO:0008006" key="8">
    <source>
        <dbReference type="Google" id="ProtNLM"/>
    </source>
</evidence>
<reference evidence="6" key="1">
    <citation type="submission" date="2022-11" db="EMBL/GenBank/DDBJ databases">
        <authorList>
            <person name="Petersen C."/>
        </authorList>
    </citation>
    <scope>NUCLEOTIDE SEQUENCE</scope>
    <source>
        <strain evidence="6">IBT 30069</strain>
    </source>
</reference>
<proteinExistence type="predicted"/>
<feature type="transmembrane region" description="Helical" evidence="5">
    <location>
        <begin position="213"/>
        <end position="233"/>
    </location>
</feature>
<dbReference type="Pfam" id="PF01040">
    <property type="entry name" value="UbiA"/>
    <property type="match status" value="1"/>
</dbReference>
<keyword evidence="4 5" id="KW-0472">Membrane</keyword>
<evidence type="ECO:0000256" key="1">
    <source>
        <dbReference type="ARBA" id="ARBA00004141"/>
    </source>
</evidence>
<evidence type="ECO:0000313" key="6">
    <source>
        <dbReference type="EMBL" id="KAJ5107105.1"/>
    </source>
</evidence>
<sequence length="344" mass="38784">MLPPKPHHNAPIFVRLSAEKVDKYMRQFFFNSIHLIHSIWLFTYSDLKTIIANSVGFGLFTSLGIGAFGVMPEPSLALIYQRLPLVLLWAWINLLPFTINNQRQPEAIMEDLINKPWRTMPSKRMNQGQAKLLMFFFYILAVCISSRIGGLDQCIALIGLGYWYNNAGGSDTSYIVRNLINSVGFLCFTSGALRVMLSSLEWQTFIDSHNGGLQWLGIIGGIIFTTVQLQDFYDQEGDSARGRKTLPLVIGNKVARYLTAALMVTWGFFTPIYWGGYNEGPGIGCLRGFGLYLALLASLISWRTIAFWSVKADKLSFLLWNIWLVSQYALPFFATLEFGRGGRA</sequence>
<dbReference type="OrthoDB" id="434972at2759"/>